<accession>A0A809N1G2</accession>
<dbReference type="KEGG" id="lrg:LRHM_1706"/>
<dbReference type="RefSeq" id="WP_014569739.1">
    <property type="nucleotide sequence ID" value="NZ_CP031290.1"/>
</dbReference>
<dbReference type="Proteomes" id="UP000002067">
    <property type="component" value="Chromosome"/>
</dbReference>
<dbReference type="EMBL" id="AP011548">
    <property type="protein sequence ID" value="BAI42233.1"/>
    <property type="molecule type" value="Genomic_DNA"/>
</dbReference>
<dbReference type="AlphaFoldDB" id="A0A809N1G2"/>
<protein>
    <submittedName>
        <fullName evidence="1">Uncharacterized protein</fullName>
    </submittedName>
</protein>
<evidence type="ECO:0000313" key="2">
    <source>
        <dbReference type="Proteomes" id="UP000002067"/>
    </source>
</evidence>
<dbReference type="KEGG" id="lrh:LGG_01770"/>
<organism evidence="1 2">
    <name type="scientific">Lacticaseibacillus rhamnosus (strain ATCC 53103 / LMG 18243 / GG)</name>
    <name type="common">Lactobacillus rhamnosus</name>
    <dbReference type="NCBI Taxonomy" id="568703"/>
    <lineage>
        <taxon>Bacteria</taxon>
        <taxon>Bacillati</taxon>
        <taxon>Bacillota</taxon>
        <taxon>Bacilli</taxon>
        <taxon>Lactobacillales</taxon>
        <taxon>Lactobacillaceae</taxon>
        <taxon>Lacticaseibacillus</taxon>
    </lineage>
</organism>
<evidence type="ECO:0000313" key="1">
    <source>
        <dbReference type="EMBL" id="BAI42233.1"/>
    </source>
</evidence>
<proteinExistence type="predicted"/>
<reference evidence="1 2" key="1">
    <citation type="journal article" date="2009" name="J. Bacteriol.">
        <title>Complete genome sequence of the probiotic Lactobacillus rhamnosus ATCC 53103.</title>
        <authorList>
            <person name="Morita H."/>
            <person name="Toh H."/>
            <person name="Oshima K."/>
            <person name="Murakami M."/>
            <person name="Taylor T.D."/>
            <person name="Igimi S."/>
            <person name="Hattori M."/>
        </authorList>
    </citation>
    <scope>NUCLEOTIDE SEQUENCE [LARGE SCALE GENOMIC DNA]</scope>
    <source>
        <strain evidence="2">ATCC 53103 / LMG 18243 / GG [Tokyo]</strain>
    </source>
</reference>
<name>A0A809N1G2_LACRG</name>
<sequence>MLFLILDVLLIICGFVLLVSCYRFSEEEIREALNDWALDVFVFAPILGWIGKKMNVRSPYRKALFLLGLAMTVIFAFNLIAEL</sequence>
<gene>
    <name evidence="1" type="ordered locus">LRHM_1706</name>
</gene>